<dbReference type="PANTHER" id="PTHR42659">
    <property type="entry name" value="XANTHINE DEHYDROGENASE SUBUNIT C-RELATED"/>
    <property type="match status" value="1"/>
</dbReference>
<dbReference type="InterPro" id="IPR002346">
    <property type="entry name" value="Mopterin_DH_FAD-bd"/>
</dbReference>
<evidence type="ECO:0000313" key="3">
    <source>
        <dbReference type="Proteomes" id="UP001555826"/>
    </source>
</evidence>
<dbReference type="InterPro" id="IPR016169">
    <property type="entry name" value="FAD-bd_PCMH_sub2"/>
</dbReference>
<sequence length="276" mass="29258">MDLSTVTEFLTVTDAAALRRAHDGDPATAVVAGGTWLFSVPQPHLRTLVDLTTLGWEPFTVSAAGIDLAATCPVASLESVPFAADWQARPLVRQCVRALLASFKVRSVATVGGNVCAALPAGAVTSLAVALDGVAELWDRDGGIRRLPVEEFVTGDRTTALAPGEVLRTIHLPATALRGTTAFRRTSLARLGRSATLVVGRRDPDGGFVLAVTASTPRPHVLRYREVPAPDRLVADVEERVAGRWFDDVHGAPDWRRATTLRFAAEVVGELSGGPS</sequence>
<dbReference type="PROSITE" id="PS51387">
    <property type="entry name" value="FAD_PCMH"/>
    <property type="match status" value="1"/>
</dbReference>
<keyword evidence="3" id="KW-1185">Reference proteome</keyword>
<dbReference type="InterPro" id="IPR016166">
    <property type="entry name" value="FAD-bd_PCMH"/>
</dbReference>
<protein>
    <submittedName>
        <fullName evidence="2">FAD binding domain-containing protein</fullName>
    </submittedName>
</protein>
<dbReference type="RefSeq" id="WP_367636303.1">
    <property type="nucleotide sequence ID" value="NZ_JBFNQN010000002.1"/>
</dbReference>
<dbReference type="InterPro" id="IPR051312">
    <property type="entry name" value="Diverse_Substr_Oxidored"/>
</dbReference>
<proteinExistence type="predicted"/>
<reference evidence="2 3" key="1">
    <citation type="submission" date="2024-07" db="EMBL/GenBank/DDBJ databases">
        <authorList>
            <person name="Thanompreechachai J."/>
            <person name="Duangmal K."/>
        </authorList>
    </citation>
    <scope>NUCLEOTIDE SEQUENCE [LARGE SCALE GENOMIC DNA]</scope>
    <source>
        <strain evidence="2 3">KCTC 19886</strain>
    </source>
</reference>
<evidence type="ECO:0000313" key="2">
    <source>
        <dbReference type="EMBL" id="MEW9263704.1"/>
    </source>
</evidence>
<dbReference type="PANTHER" id="PTHR42659:SF9">
    <property type="entry name" value="XANTHINE DEHYDROGENASE FAD-BINDING SUBUNIT XDHB-RELATED"/>
    <property type="match status" value="1"/>
</dbReference>
<gene>
    <name evidence="2" type="ORF">AB1207_03000</name>
</gene>
<dbReference type="Gene3D" id="3.30.465.10">
    <property type="match status" value="1"/>
</dbReference>
<evidence type="ECO:0000259" key="1">
    <source>
        <dbReference type="PROSITE" id="PS51387"/>
    </source>
</evidence>
<accession>A0ABV3P263</accession>
<organism evidence="2 3">
    <name type="scientific">Kineococcus endophyticus</name>
    <dbReference type="NCBI Taxonomy" id="1181883"/>
    <lineage>
        <taxon>Bacteria</taxon>
        <taxon>Bacillati</taxon>
        <taxon>Actinomycetota</taxon>
        <taxon>Actinomycetes</taxon>
        <taxon>Kineosporiales</taxon>
        <taxon>Kineosporiaceae</taxon>
        <taxon>Kineococcus</taxon>
    </lineage>
</organism>
<dbReference type="SUPFAM" id="SSF56176">
    <property type="entry name" value="FAD-binding/transporter-associated domain-like"/>
    <property type="match status" value="1"/>
</dbReference>
<dbReference type="Proteomes" id="UP001555826">
    <property type="component" value="Unassembled WGS sequence"/>
</dbReference>
<feature type="domain" description="FAD-binding PCMH-type" evidence="1">
    <location>
        <begin position="1"/>
        <end position="177"/>
    </location>
</feature>
<comment type="caution">
    <text evidence="2">The sequence shown here is derived from an EMBL/GenBank/DDBJ whole genome shotgun (WGS) entry which is preliminary data.</text>
</comment>
<dbReference type="InterPro" id="IPR036318">
    <property type="entry name" value="FAD-bd_PCMH-like_sf"/>
</dbReference>
<dbReference type="Pfam" id="PF00941">
    <property type="entry name" value="FAD_binding_5"/>
    <property type="match status" value="1"/>
</dbReference>
<name>A0ABV3P263_9ACTN</name>
<dbReference type="EMBL" id="JBFNQN010000002">
    <property type="protein sequence ID" value="MEW9263704.1"/>
    <property type="molecule type" value="Genomic_DNA"/>
</dbReference>